<comment type="caution">
    <text evidence="1">The sequence shown here is derived from an EMBL/GenBank/DDBJ whole genome shotgun (WGS) entry which is preliminary data.</text>
</comment>
<dbReference type="OrthoDB" id="5459010at2"/>
<name>A0A0D2HNC5_9BACT</name>
<dbReference type="STRING" id="1429043.X474_21265"/>
<gene>
    <name evidence="1" type="ORF">X474_21265</name>
</gene>
<keyword evidence="2" id="KW-1185">Reference proteome</keyword>
<accession>A0A0D2HNC5</accession>
<dbReference type="EMBL" id="AZAC01000035">
    <property type="protein sequence ID" value="KIX12033.1"/>
    <property type="molecule type" value="Genomic_DNA"/>
</dbReference>
<dbReference type="AlphaFoldDB" id="A0A0D2HNC5"/>
<evidence type="ECO:0000313" key="2">
    <source>
        <dbReference type="Proteomes" id="UP000032233"/>
    </source>
</evidence>
<dbReference type="RefSeq" id="WP_044351192.1">
    <property type="nucleotide sequence ID" value="NZ_AZAC01000035.1"/>
</dbReference>
<dbReference type="Proteomes" id="UP000032233">
    <property type="component" value="Unassembled WGS sequence"/>
</dbReference>
<protein>
    <submittedName>
        <fullName evidence="1">Uncharacterized protein</fullName>
    </submittedName>
</protein>
<reference evidence="1 2" key="1">
    <citation type="submission" date="2013-11" db="EMBL/GenBank/DDBJ databases">
        <title>Metagenomic analysis of a methanogenic consortium involved in long chain n-alkane degradation.</title>
        <authorList>
            <person name="Davidova I.A."/>
            <person name="Callaghan A.V."/>
            <person name="Wawrik B."/>
            <person name="Pruitt S."/>
            <person name="Marks C."/>
            <person name="Duncan K.E."/>
            <person name="Suflita J.M."/>
        </authorList>
    </citation>
    <scope>NUCLEOTIDE SEQUENCE [LARGE SCALE GENOMIC DNA]</scope>
    <source>
        <strain evidence="1 2">SPR</strain>
    </source>
</reference>
<sequence length="132" mass="14593">MGEVQRLSGEGCAFFQRGRCTGTKGIKSPADAKCTLLDARRKVGARTLDRLERIKRLANAKDREVARRHVIQKNLEAISGITCPNFVPSSGAGSICWHQHLVYCLLKLPECQGRCIKYIRSAALSHSAQRSV</sequence>
<organism evidence="1 2">
    <name type="scientific">Dethiosulfatarculus sandiegensis</name>
    <dbReference type="NCBI Taxonomy" id="1429043"/>
    <lineage>
        <taxon>Bacteria</taxon>
        <taxon>Pseudomonadati</taxon>
        <taxon>Thermodesulfobacteriota</taxon>
        <taxon>Desulfarculia</taxon>
        <taxon>Desulfarculales</taxon>
        <taxon>Desulfarculaceae</taxon>
        <taxon>Dethiosulfatarculus</taxon>
    </lineage>
</organism>
<proteinExistence type="predicted"/>
<evidence type="ECO:0000313" key="1">
    <source>
        <dbReference type="EMBL" id="KIX12033.1"/>
    </source>
</evidence>
<dbReference type="InParanoid" id="A0A0D2HNC5"/>